<comment type="subcellular location">
    <subcellularLocation>
        <location evidence="2">Cytoplasm</location>
    </subcellularLocation>
    <subcellularLocation>
        <location evidence="1">Nucleus</location>
    </subcellularLocation>
</comment>
<dbReference type="GO" id="GO:0000049">
    <property type="term" value="F:tRNA binding"/>
    <property type="evidence" value="ECO:0007669"/>
    <property type="project" value="TreeGrafter"/>
</dbReference>
<dbReference type="EMBL" id="JALJOU010000059">
    <property type="protein sequence ID" value="KAK9827289.1"/>
    <property type="molecule type" value="Genomic_DNA"/>
</dbReference>
<dbReference type="AlphaFoldDB" id="A0AAW1R101"/>
<feature type="region of interest" description="Disordered" evidence="9">
    <location>
        <begin position="278"/>
        <end position="320"/>
    </location>
</feature>
<keyword evidence="8" id="KW-0539">Nucleus</keyword>
<protein>
    <recommendedName>
        <fullName evidence="5">Elongator complex protein 5</fullName>
    </recommendedName>
</protein>
<dbReference type="PANTHER" id="PTHR15641:SF1">
    <property type="entry name" value="ELONGATOR COMPLEX PROTEIN 5"/>
    <property type="match status" value="1"/>
</dbReference>
<sequence length="320" mass="34239">MYTVEDNVDSVRSAAVVNGVIDELCMAVQRRRAQAGHIAVAALGGSALLSSQYGEAAFMQVDCCQAARGRSLAPTEAVQSFLAEECAPIQAGPTRRTVMVLDSLSAFLFWDAAQGLQLLEQLTREPRLSAVLALVHTDMHPAWEVEEVRRLTSGTLEIRAAQDGAAPRRADGTLVLSLKRRTGRMRVEKEEYRVLPDGSLHRSPLAPADAGIPAAGALHGTAHGSRVSQARQVDPVRGGMRLSLTDTERAARNGVVLPWEHSQAGCASQDDLQPVALPGQRVAPDDAGATPAGMGFILYDRDSDNDDVDSDEDPDDDLDV</sequence>
<dbReference type="GO" id="GO:0002098">
    <property type="term" value="P:tRNA wobble uridine modification"/>
    <property type="evidence" value="ECO:0007669"/>
    <property type="project" value="InterPro"/>
</dbReference>
<evidence type="ECO:0000256" key="8">
    <source>
        <dbReference type="ARBA" id="ARBA00023242"/>
    </source>
</evidence>
<dbReference type="GO" id="GO:0005634">
    <property type="term" value="C:nucleus"/>
    <property type="evidence" value="ECO:0007669"/>
    <property type="project" value="UniProtKB-SubCell"/>
</dbReference>
<organism evidence="10 11">
    <name type="scientific">Elliptochloris bilobata</name>
    <dbReference type="NCBI Taxonomy" id="381761"/>
    <lineage>
        <taxon>Eukaryota</taxon>
        <taxon>Viridiplantae</taxon>
        <taxon>Chlorophyta</taxon>
        <taxon>core chlorophytes</taxon>
        <taxon>Trebouxiophyceae</taxon>
        <taxon>Trebouxiophyceae incertae sedis</taxon>
        <taxon>Elliptochloris clade</taxon>
        <taxon>Elliptochloris</taxon>
    </lineage>
</organism>
<dbReference type="InterPro" id="IPR019519">
    <property type="entry name" value="Elp5"/>
</dbReference>
<comment type="caution">
    <text evidence="10">The sequence shown here is derived from an EMBL/GenBank/DDBJ whole genome shotgun (WGS) entry which is preliminary data.</text>
</comment>
<feature type="compositionally biased region" description="Acidic residues" evidence="9">
    <location>
        <begin position="303"/>
        <end position="320"/>
    </location>
</feature>
<reference evidence="10 11" key="1">
    <citation type="journal article" date="2024" name="Nat. Commun.">
        <title>Phylogenomics reveals the evolutionary origins of lichenization in chlorophyte algae.</title>
        <authorList>
            <person name="Puginier C."/>
            <person name="Libourel C."/>
            <person name="Otte J."/>
            <person name="Skaloud P."/>
            <person name="Haon M."/>
            <person name="Grisel S."/>
            <person name="Petersen M."/>
            <person name="Berrin J.G."/>
            <person name="Delaux P.M."/>
            <person name="Dal Grande F."/>
            <person name="Keller J."/>
        </authorList>
    </citation>
    <scope>NUCLEOTIDE SEQUENCE [LARGE SCALE GENOMIC DNA]</scope>
    <source>
        <strain evidence="10 11">SAG 245.80</strain>
    </source>
</reference>
<dbReference type="PANTHER" id="PTHR15641">
    <property type="entry name" value="ELONGATOR COMPLEX PROTEIN 5"/>
    <property type="match status" value="1"/>
</dbReference>
<evidence type="ECO:0000313" key="11">
    <source>
        <dbReference type="Proteomes" id="UP001445335"/>
    </source>
</evidence>
<dbReference type="GO" id="GO:0005829">
    <property type="term" value="C:cytosol"/>
    <property type="evidence" value="ECO:0007669"/>
    <property type="project" value="TreeGrafter"/>
</dbReference>
<name>A0AAW1R101_9CHLO</name>
<dbReference type="Proteomes" id="UP001445335">
    <property type="component" value="Unassembled WGS sequence"/>
</dbReference>
<evidence type="ECO:0000256" key="2">
    <source>
        <dbReference type="ARBA" id="ARBA00004496"/>
    </source>
</evidence>
<evidence type="ECO:0000256" key="5">
    <source>
        <dbReference type="ARBA" id="ARBA00020264"/>
    </source>
</evidence>
<gene>
    <name evidence="10" type="ORF">WJX81_000757</name>
</gene>
<evidence type="ECO:0000256" key="6">
    <source>
        <dbReference type="ARBA" id="ARBA00022490"/>
    </source>
</evidence>
<evidence type="ECO:0000256" key="4">
    <source>
        <dbReference type="ARBA" id="ARBA00009567"/>
    </source>
</evidence>
<accession>A0AAW1R101</accession>
<evidence type="ECO:0000256" key="9">
    <source>
        <dbReference type="SAM" id="MobiDB-lite"/>
    </source>
</evidence>
<keyword evidence="11" id="KW-1185">Reference proteome</keyword>
<evidence type="ECO:0000256" key="3">
    <source>
        <dbReference type="ARBA" id="ARBA00005043"/>
    </source>
</evidence>
<evidence type="ECO:0000313" key="10">
    <source>
        <dbReference type="EMBL" id="KAK9827289.1"/>
    </source>
</evidence>
<comment type="pathway">
    <text evidence="3">tRNA modification; 5-methoxycarbonylmethyl-2-thiouridine-tRNA biosynthesis.</text>
</comment>
<evidence type="ECO:0000256" key="7">
    <source>
        <dbReference type="ARBA" id="ARBA00022694"/>
    </source>
</evidence>
<comment type="similarity">
    <text evidence="4">Belongs to the ELP5 family.</text>
</comment>
<dbReference type="GO" id="GO:0033588">
    <property type="term" value="C:elongator holoenzyme complex"/>
    <property type="evidence" value="ECO:0007669"/>
    <property type="project" value="InterPro"/>
</dbReference>
<evidence type="ECO:0000256" key="1">
    <source>
        <dbReference type="ARBA" id="ARBA00004123"/>
    </source>
</evidence>
<keyword evidence="7" id="KW-0819">tRNA processing</keyword>
<proteinExistence type="inferred from homology"/>
<keyword evidence="6" id="KW-0963">Cytoplasm</keyword>